<dbReference type="InterPro" id="IPR054722">
    <property type="entry name" value="PolX-like_BBD"/>
</dbReference>
<protein>
    <submittedName>
        <fullName evidence="4">Integrase, catalytic region, zinc finger, CCHC-type, peptidase aspartic, catalytic</fullName>
    </submittedName>
</protein>
<dbReference type="Pfam" id="PF22936">
    <property type="entry name" value="Pol_BBD"/>
    <property type="match status" value="1"/>
</dbReference>
<accession>A0A699GKF3</accession>
<feature type="compositionally biased region" description="Polar residues" evidence="2">
    <location>
        <begin position="620"/>
        <end position="640"/>
    </location>
</feature>
<keyword evidence="1" id="KW-0175">Coiled coil</keyword>
<evidence type="ECO:0000259" key="3">
    <source>
        <dbReference type="Pfam" id="PF22936"/>
    </source>
</evidence>
<comment type="caution">
    <text evidence="4">The sequence shown here is derived from an EMBL/GenBank/DDBJ whole genome shotgun (WGS) entry which is preliminary data.</text>
</comment>
<feature type="domain" description="Retrovirus-related Pol polyprotein from transposon TNT 1-94-like beta-barrel" evidence="3">
    <location>
        <begin position="480"/>
        <end position="546"/>
    </location>
</feature>
<evidence type="ECO:0000256" key="1">
    <source>
        <dbReference type="SAM" id="Coils"/>
    </source>
</evidence>
<sequence>MPTTTHGMSSDAIEQLIAQHVADAMMAYEANTNTRNGSHDEASGIAGRTVHTARGCMYKEFMNCQPYTRHSSVIHHQSYQTPVHHPSSQAPFPQLDLGLAVPSFLPLDDPIASLHKEGHVARQCTKTKRPRNSAWFKEKAMLAEALESGVALDEEQMPFLTDDVDTVTTGQAYQELVTTTTFQTDDLDAFNYDCDEAPLTSAVFMAKLFVYDLNVLSEVQTHDNYLDNHVNDYIMQGMQYSEQPHFNNKADVDIASDSNIISCEQYLKATKYLVAKCIVVDKMNKIVNESLTAELERYKGKIKLFEERRNCDLNDREKYIDSQLREVIVDRNAKVANFQNQIHSLKLQLSTTVESHKTLSTTVDVLKQESKAKEDKYLKEIIDLEKEKKSLDDMENDRLLELIISQDLVHTAVNSLAEIVDYQNMEKSYLDEDAECVQLKAELSKKNDMIEKIVYNEFLKRYARMENRCRSNHPVASGLGCSKHMTGNRSHLINFVSKFIETVRFRNDHVAAIRGSEDYEIGNITISRVYYVEWLGHNLFLVGQFCDSVLEVAFLELQLMTLGTISSGLMQNPPSISLYVSPTKNDWDLMFLQMSDEYFNPPPSVVSLVPATAAPRHADTTGSPSSTSIDQAAPSANTSSTIQETRSLVIFEGV</sequence>
<evidence type="ECO:0000313" key="4">
    <source>
        <dbReference type="EMBL" id="GEU30060.1"/>
    </source>
</evidence>
<proteinExistence type="predicted"/>
<reference evidence="4" key="1">
    <citation type="journal article" date="2019" name="Sci. Rep.">
        <title>Draft genome of Tanacetum cinerariifolium, the natural source of mosquito coil.</title>
        <authorList>
            <person name="Yamashiro T."/>
            <person name="Shiraishi A."/>
            <person name="Satake H."/>
            <person name="Nakayama K."/>
        </authorList>
    </citation>
    <scope>NUCLEOTIDE SEQUENCE</scope>
</reference>
<organism evidence="4">
    <name type="scientific">Tanacetum cinerariifolium</name>
    <name type="common">Dalmatian daisy</name>
    <name type="synonym">Chrysanthemum cinerariifolium</name>
    <dbReference type="NCBI Taxonomy" id="118510"/>
    <lineage>
        <taxon>Eukaryota</taxon>
        <taxon>Viridiplantae</taxon>
        <taxon>Streptophyta</taxon>
        <taxon>Embryophyta</taxon>
        <taxon>Tracheophyta</taxon>
        <taxon>Spermatophyta</taxon>
        <taxon>Magnoliopsida</taxon>
        <taxon>eudicotyledons</taxon>
        <taxon>Gunneridae</taxon>
        <taxon>Pentapetalae</taxon>
        <taxon>asterids</taxon>
        <taxon>campanulids</taxon>
        <taxon>Asterales</taxon>
        <taxon>Asteraceae</taxon>
        <taxon>Asteroideae</taxon>
        <taxon>Anthemideae</taxon>
        <taxon>Anthemidinae</taxon>
        <taxon>Tanacetum</taxon>
    </lineage>
</organism>
<name>A0A699GKF3_TANCI</name>
<dbReference type="EMBL" id="BKCJ010000124">
    <property type="protein sequence ID" value="GEU30060.1"/>
    <property type="molecule type" value="Genomic_DNA"/>
</dbReference>
<gene>
    <name evidence="4" type="ORF">Tci_002038</name>
</gene>
<feature type="region of interest" description="Disordered" evidence="2">
    <location>
        <begin position="613"/>
        <end position="640"/>
    </location>
</feature>
<dbReference type="AlphaFoldDB" id="A0A699GKF3"/>
<evidence type="ECO:0000256" key="2">
    <source>
        <dbReference type="SAM" id="MobiDB-lite"/>
    </source>
</evidence>
<feature type="coiled-coil region" evidence="1">
    <location>
        <begin position="367"/>
        <end position="394"/>
    </location>
</feature>